<keyword evidence="5" id="KW-0449">Lipoprotein</keyword>
<keyword evidence="6" id="KW-0636">Prenylation</keyword>
<protein>
    <recommendedName>
        <fullName evidence="8">ComX pheromone</fullName>
    </recommendedName>
    <alternativeName>
        <fullName evidence="9">Competence pheromone</fullName>
    </alternativeName>
</protein>
<evidence type="ECO:0000313" key="11">
    <source>
        <dbReference type="Proteomes" id="UP001065593"/>
    </source>
</evidence>
<evidence type="ECO:0000256" key="7">
    <source>
        <dbReference type="ARBA" id="ARBA00029483"/>
    </source>
</evidence>
<organism evidence="10 11">
    <name type="scientific">Lysinibacillus piscis</name>
    <dbReference type="NCBI Taxonomy" id="2518931"/>
    <lineage>
        <taxon>Bacteria</taxon>
        <taxon>Bacillati</taxon>
        <taxon>Bacillota</taxon>
        <taxon>Bacilli</taxon>
        <taxon>Bacillales</taxon>
        <taxon>Bacillaceae</taxon>
        <taxon>Lysinibacillus</taxon>
    </lineage>
</organism>
<name>A0ABQ5NK31_9BACI</name>
<dbReference type="Proteomes" id="UP001065593">
    <property type="component" value="Unassembled WGS sequence"/>
</dbReference>
<comment type="caution">
    <text evidence="10">The sequence shown here is derived from an EMBL/GenBank/DDBJ whole genome shotgun (WGS) entry which is preliminary data.</text>
</comment>
<keyword evidence="4" id="KW-0178">Competence</keyword>
<comment type="subunit">
    <text evidence="7">Interacts directly with the sensor histidine kinase ComP and stimulates its activity.</text>
</comment>
<evidence type="ECO:0000256" key="4">
    <source>
        <dbReference type="ARBA" id="ARBA00023287"/>
    </source>
</evidence>
<proteinExistence type="predicted"/>
<evidence type="ECO:0000256" key="1">
    <source>
        <dbReference type="ARBA" id="ARBA00004613"/>
    </source>
</evidence>
<evidence type="ECO:0000256" key="2">
    <source>
        <dbReference type="ARBA" id="ARBA00022525"/>
    </source>
</evidence>
<evidence type="ECO:0000256" key="6">
    <source>
        <dbReference type="ARBA" id="ARBA00023289"/>
    </source>
</evidence>
<dbReference type="EMBL" id="BRZA01000002">
    <property type="protein sequence ID" value="GLC88725.1"/>
    <property type="molecule type" value="Genomic_DNA"/>
</dbReference>
<reference evidence="10" key="1">
    <citation type="submission" date="2022-08" db="EMBL/GenBank/DDBJ databases">
        <title>Draft genome sequence of Lysinibacillus sp. strain KH24.</title>
        <authorList>
            <person name="Kanbe H."/>
            <person name="Itoh H."/>
        </authorList>
    </citation>
    <scope>NUCLEOTIDE SEQUENCE</scope>
    <source>
        <strain evidence="10">KH24</strain>
    </source>
</reference>
<evidence type="ECO:0000256" key="5">
    <source>
        <dbReference type="ARBA" id="ARBA00023288"/>
    </source>
</evidence>
<evidence type="ECO:0000256" key="9">
    <source>
        <dbReference type="ARBA" id="ARBA00030321"/>
    </source>
</evidence>
<dbReference type="InterPro" id="IPR009233">
    <property type="entry name" value="Competence_ComX_Bacillus"/>
</dbReference>
<keyword evidence="11" id="KW-1185">Reference proteome</keyword>
<keyword evidence="3" id="KW-0588">Pheromone</keyword>
<dbReference type="RefSeq" id="WP_264988486.1">
    <property type="nucleotide sequence ID" value="NZ_BRZA01000002.1"/>
</dbReference>
<evidence type="ECO:0000313" key="10">
    <source>
        <dbReference type="EMBL" id="GLC88725.1"/>
    </source>
</evidence>
<comment type="subcellular location">
    <subcellularLocation>
        <location evidence="1">Secreted</location>
    </subcellularLocation>
</comment>
<dbReference type="Pfam" id="PF05952">
    <property type="entry name" value="ComX"/>
    <property type="match status" value="1"/>
</dbReference>
<gene>
    <name evidence="10" type="ORF">LYSBPC_18520</name>
</gene>
<evidence type="ECO:0000256" key="3">
    <source>
        <dbReference type="ARBA" id="ARBA00023044"/>
    </source>
</evidence>
<accession>A0ABQ5NK31</accession>
<keyword evidence="2" id="KW-0964">Secreted</keyword>
<evidence type="ECO:0000256" key="8">
    <source>
        <dbReference type="ARBA" id="ARBA00029545"/>
    </source>
</evidence>
<sequence length="53" mass="5973">MINVIQFLEKNPSVVTALKENKASLLGVTEQEQQAIVETFEGELNTKGSMYWD</sequence>